<proteinExistence type="predicted"/>
<organism evidence="2 3">
    <name type="scientific">Streblomastix strix</name>
    <dbReference type="NCBI Taxonomy" id="222440"/>
    <lineage>
        <taxon>Eukaryota</taxon>
        <taxon>Metamonada</taxon>
        <taxon>Preaxostyla</taxon>
        <taxon>Oxymonadida</taxon>
        <taxon>Streblomastigidae</taxon>
        <taxon>Streblomastix</taxon>
    </lineage>
</organism>
<feature type="compositionally biased region" description="Basic and acidic residues" evidence="1">
    <location>
        <begin position="77"/>
        <end position="99"/>
    </location>
</feature>
<accession>A0A5J4VZ92</accession>
<feature type="region of interest" description="Disordered" evidence="1">
    <location>
        <begin position="23"/>
        <end position="99"/>
    </location>
</feature>
<protein>
    <submittedName>
        <fullName evidence="2">Uncharacterized protein</fullName>
    </submittedName>
</protein>
<evidence type="ECO:0000313" key="3">
    <source>
        <dbReference type="Proteomes" id="UP000324800"/>
    </source>
</evidence>
<feature type="region of interest" description="Disordered" evidence="1">
    <location>
        <begin position="126"/>
        <end position="156"/>
    </location>
</feature>
<dbReference type="Proteomes" id="UP000324800">
    <property type="component" value="Unassembled WGS sequence"/>
</dbReference>
<comment type="caution">
    <text evidence="2">The sequence shown here is derived from an EMBL/GenBank/DDBJ whole genome shotgun (WGS) entry which is preliminary data.</text>
</comment>
<evidence type="ECO:0000256" key="1">
    <source>
        <dbReference type="SAM" id="MobiDB-lite"/>
    </source>
</evidence>
<evidence type="ECO:0000313" key="2">
    <source>
        <dbReference type="EMBL" id="KAA6387905.1"/>
    </source>
</evidence>
<sequence>MWRKRDEDLESYQIRKQIEQKLREKGIFVPGEDNSFSGRLYDQSTNEDIEDDDDVDIDDEENEQSVEQDQQSQSETNELKNKQKDKKREKEKKQKKKEDMIKLLQLMNSANERQYKEIVELGKLYGNKQGTIDGSLDARKGKKNYPIRRRNEEKRT</sequence>
<gene>
    <name evidence="2" type="ORF">EZS28_016568</name>
</gene>
<name>A0A5J4VZ92_9EUKA</name>
<dbReference type="EMBL" id="SNRW01004195">
    <property type="protein sequence ID" value="KAA6387905.1"/>
    <property type="molecule type" value="Genomic_DNA"/>
</dbReference>
<dbReference type="AlphaFoldDB" id="A0A5J4VZ92"/>
<reference evidence="2 3" key="1">
    <citation type="submission" date="2019-03" db="EMBL/GenBank/DDBJ databases">
        <title>Single cell metagenomics reveals metabolic interactions within the superorganism composed of flagellate Streblomastix strix and complex community of Bacteroidetes bacteria on its surface.</title>
        <authorList>
            <person name="Treitli S.C."/>
            <person name="Kolisko M."/>
            <person name="Husnik F."/>
            <person name="Keeling P."/>
            <person name="Hampl V."/>
        </authorList>
    </citation>
    <scope>NUCLEOTIDE SEQUENCE [LARGE SCALE GENOMIC DNA]</scope>
    <source>
        <strain evidence="2">ST1C</strain>
    </source>
</reference>
<feature type="compositionally biased region" description="Acidic residues" evidence="1">
    <location>
        <begin position="45"/>
        <end position="66"/>
    </location>
</feature>